<dbReference type="PANTHER" id="PTHR34473:SF2">
    <property type="entry name" value="UPF0699 TRANSMEMBRANE PROTEIN YDBT"/>
    <property type="match status" value="1"/>
</dbReference>
<evidence type="ECO:0000259" key="2">
    <source>
        <dbReference type="Pfam" id="PF03703"/>
    </source>
</evidence>
<dbReference type="RefSeq" id="WP_111267909.1">
    <property type="nucleotide sequence ID" value="NZ_CP029843.1"/>
</dbReference>
<proteinExistence type="predicted"/>
<dbReference type="OrthoDB" id="240564at2"/>
<protein>
    <submittedName>
        <fullName evidence="3">Membrane protein</fullName>
    </submittedName>
</protein>
<evidence type="ECO:0000313" key="3">
    <source>
        <dbReference type="EMBL" id="AWV06127.1"/>
    </source>
</evidence>
<dbReference type="PIRSF" id="PIRSF026631">
    <property type="entry name" value="UCP026631"/>
    <property type="match status" value="1"/>
</dbReference>
<keyword evidence="1" id="KW-0812">Transmembrane</keyword>
<feature type="domain" description="YdbS-like PH" evidence="2">
    <location>
        <begin position="70"/>
        <end position="145"/>
    </location>
</feature>
<reference evidence="3 4" key="1">
    <citation type="submission" date="2018-05" db="EMBL/GenBank/DDBJ databases">
        <title>The complete genome of Lysobacter maris HZ9B, a marine bacterium antagonistic against terrestrial plant pathogens.</title>
        <authorList>
            <person name="Zhang X.-Q."/>
        </authorList>
    </citation>
    <scope>NUCLEOTIDE SEQUENCE [LARGE SCALE GENOMIC DNA]</scope>
    <source>
        <strain evidence="3 4">HZ9B</strain>
    </source>
</reference>
<sequence length="505" mass="56566">MPPAAPDATAQDADRRLHPMSWLFVLAQQLKSFIVPLALMLLFGRGEGHMYQLWGLVGVGVLVALSLWQYFTYRYGIVDDALVVRSGRLERSLRVIPFARIHNVALQQTLLHRVFGVAEVRLESAGGQKPEAEMRVLKLGDALALEVLIRQRGRAVDGAAEESREAAPRPLLTLPLGELVRLGLISNRGMVVVAAAMAALSQFGPEDAVEDYLEKQAEQDLRVAAVWADNHHLGAADYAIGAAMVLLALIVLVRLLSIALALLQFHGFTLSERGRRLTVERGLLARWRTSVPRRRIQSWTLRESLLHRLFRRRSLDVDTAVSAHSQQQRALRELAPIATPDACDALVDHLLPKAGWTALAWRAVPDVAWWRLFLPSLPITLLLTALACWRFGYWGLLVLLWLPVAAFKARQLARRIGYALGEELVAVREGWWSRHWRFAEIDKLQALQLVRTPLDRHFGTATLKLDTAGAGTMAPPLRIRFLPEADARALYQRLAHALAQRPLHW</sequence>
<feature type="transmembrane region" description="Helical" evidence="1">
    <location>
        <begin position="20"/>
        <end position="44"/>
    </location>
</feature>
<name>A0A2U9T4J4_9GAMM</name>
<feature type="domain" description="YdbS-like PH" evidence="2">
    <location>
        <begin position="269"/>
        <end position="323"/>
    </location>
</feature>
<evidence type="ECO:0000313" key="4">
    <source>
        <dbReference type="Proteomes" id="UP000249447"/>
    </source>
</evidence>
<gene>
    <name evidence="3" type="ORF">C9I47_0402</name>
</gene>
<dbReference type="AlphaFoldDB" id="A0A2U9T4J4"/>
<dbReference type="Pfam" id="PF03703">
    <property type="entry name" value="bPH_2"/>
    <property type="match status" value="3"/>
</dbReference>
<dbReference type="EMBL" id="CP029843">
    <property type="protein sequence ID" value="AWV06127.1"/>
    <property type="molecule type" value="Genomic_DNA"/>
</dbReference>
<dbReference type="Proteomes" id="UP000249447">
    <property type="component" value="Chromosome"/>
</dbReference>
<accession>A0A2U9T4J4</accession>
<feature type="transmembrane region" description="Helical" evidence="1">
    <location>
        <begin position="238"/>
        <end position="263"/>
    </location>
</feature>
<keyword evidence="1" id="KW-0472">Membrane</keyword>
<feature type="domain" description="YdbS-like PH" evidence="2">
    <location>
        <begin position="414"/>
        <end position="493"/>
    </location>
</feature>
<organism evidence="3 4">
    <name type="scientific">Marilutibacter maris</name>
    <dbReference type="NCBI Taxonomy" id="1605891"/>
    <lineage>
        <taxon>Bacteria</taxon>
        <taxon>Pseudomonadati</taxon>
        <taxon>Pseudomonadota</taxon>
        <taxon>Gammaproteobacteria</taxon>
        <taxon>Lysobacterales</taxon>
        <taxon>Lysobacteraceae</taxon>
        <taxon>Marilutibacter</taxon>
    </lineage>
</organism>
<dbReference type="KEGG" id="lmb:C9I47_0402"/>
<dbReference type="InterPro" id="IPR014529">
    <property type="entry name" value="UCP026631"/>
</dbReference>
<dbReference type="InterPro" id="IPR005182">
    <property type="entry name" value="YdbS-like_PH"/>
</dbReference>
<feature type="transmembrane region" description="Helical" evidence="1">
    <location>
        <begin position="51"/>
        <end position="71"/>
    </location>
</feature>
<keyword evidence="4" id="KW-1185">Reference proteome</keyword>
<dbReference type="PANTHER" id="PTHR34473">
    <property type="entry name" value="UPF0699 TRANSMEMBRANE PROTEIN YDBS"/>
    <property type="match status" value="1"/>
</dbReference>
<keyword evidence="1" id="KW-1133">Transmembrane helix</keyword>
<evidence type="ECO:0000256" key="1">
    <source>
        <dbReference type="SAM" id="Phobius"/>
    </source>
</evidence>